<evidence type="ECO:0000313" key="2">
    <source>
        <dbReference type="EMBL" id="MBX46538.1"/>
    </source>
</evidence>
<proteinExistence type="predicted"/>
<sequence length="93" mass="9728">MAETFGSFLAKDTSIGPPDIKTNMVGPLEAKATLDTKSCWRPGKRSPSLSLNSASTDWSRPITRTVASARPAAPIAPLNSWSSAQPTSAQPGS</sequence>
<feature type="compositionally biased region" description="Polar residues" evidence="1">
    <location>
        <begin position="79"/>
        <end position="93"/>
    </location>
</feature>
<feature type="region of interest" description="Disordered" evidence="1">
    <location>
        <begin position="69"/>
        <end position="93"/>
    </location>
</feature>
<name>A0A2P2NVK1_RHIMU</name>
<reference evidence="2" key="1">
    <citation type="submission" date="2018-02" db="EMBL/GenBank/DDBJ databases">
        <title>Rhizophora mucronata_Transcriptome.</title>
        <authorList>
            <person name="Meera S.P."/>
            <person name="Sreeshan A."/>
            <person name="Augustine A."/>
        </authorList>
    </citation>
    <scope>NUCLEOTIDE SEQUENCE</scope>
    <source>
        <tissue evidence="2">Leaf</tissue>
    </source>
</reference>
<dbReference type="AlphaFoldDB" id="A0A2P2NVK1"/>
<feature type="region of interest" description="Disordered" evidence="1">
    <location>
        <begin position="1"/>
        <end position="22"/>
    </location>
</feature>
<dbReference type="EMBL" id="GGEC01066054">
    <property type="protein sequence ID" value="MBX46538.1"/>
    <property type="molecule type" value="Transcribed_RNA"/>
</dbReference>
<evidence type="ECO:0000256" key="1">
    <source>
        <dbReference type="SAM" id="MobiDB-lite"/>
    </source>
</evidence>
<protein>
    <submittedName>
        <fullName evidence="2">Uncharacterized protein</fullName>
    </submittedName>
</protein>
<organism evidence="2">
    <name type="scientific">Rhizophora mucronata</name>
    <name type="common">Asiatic mangrove</name>
    <dbReference type="NCBI Taxonomy" id="61149"/>
    <lineage>
        <taxon>Eukaryota</taxon>
        <taxon>Viridiplantae</taxon>
        <taxon>Streptophyta</taxon>
        <taxon>Embryophyta</taxon>
        <taxon>Tracheophyta</taxon>
        <taxon>Spermatophyta</taxon>
        <taxon>Magnoliopsida</taxon>
        <taxon>eudicotyledons</taxon>
        <taxon>Gunneridae</taxon>
        <taxon>Pentapetalae</taxon>
        <taxon>rosids</taxon>
        <taxon>fabids</taxon>
        <taxon>Malpighiales</taxon>
        <taxon>Rhizophoraceae</taxon>
        <taxon>Rhizophora</taxon>
    </lineage>
</organism>
<accession>A0A2P2NVK1</accession>